<keyword evidence="4" id="KW-1185">Reference proteome</keyword>
<feature type="compositionally biased region" description="Basic and acidic residues" evidence="2">
    <location>
        <begin position="36"/>
        <end position="47"/>
    </location>
</feature>
<dbReference type="GO" id="GO:0003714">
    <property type="term" value="F:transcription corepressor activity"/>
    <property type="evidence" value="ECO:0007669"/>
    <property type="project" value="InterPro"/>
</dbReference>
<dbReference type="Pfam" id="PF06825">
    <property type="entry name" value="HSBP1"/>
    <property type="match status" value="1"/>
</dbReference>
<proteinExistence type="inferred from homology"/>
<reference evidence="3 4" key="1">
    <citation type="journal article" date="2012" name="Genome Biol.">
        <title>Genome and low-iron response of an oceanic diatom adapted to chronic iron limitation.</title>
        <authorList>
            <person name="Lommer M."/>
            <person name="Specht M."/>
            <person name="Roy A.S."/>
            <person name="Kraemer L."/>
            <person name="Andreson R."/>
            <person name="Gutowska M.A."/>
            <person name="Wolf J."/>
            <person name="Bergner S.V."/>
            <person name="Schilhabel M.B."/>
            <person name="Klostermeier U.C."/>
            <person name="Beiko R.G."/>
            <person name="Rosenstiel P."/>
            <person name="Hippler M."/>
            <person name="Laroche J."/>
        </authorList>
    </citation>
    <scope>NUCLEOTIDE SEQUENCE [LARGE SCALE GENOMIC DNA]</scope>
    <source>
        <strain evidence="3 4">CCMP1005</strain>
    </source>
</reference>
<accession>K0S077</accession>
<gene>
    <name evidence="3" type="ORF">THAOC_20255</name>
</gene>
<protein>
    <submittedName>
        <fullName evidence="3">Uncharacterized protein</fullName>
    </submittedName>
</protein>
<evidence type="ECO:0000256" key="2">
    <source>
        <dbReference type="SAM" id="MobiDB-lite"/>
    </source>
</evidence>
<feature type="region of interest" description="Disordered" evidence="2">
    <location>
        <begin position="1"/>
        <end position="92"/>
    </location>
</feature>
<evidence type="ECO:0000313" key="3">
    <source>
        <dbReference type="EMBL" id="EJK59508.1"/>
    </source>
</evidence>
<dbReference type="OrthoDB" id="2526284at2759"/>
<feature type="compositionally biased region" description="Polar residues" evidence="2">
    <location>
        <begin position="324"/>
        <end position="340"/>
    </location>
</feature>
<dbReference type="AlphaFoldDB" id="K0S077"/>
<dbReference type="EMBL" id="AGNL01022771">
    <property type="protein sequence ID" value="EJK59508.1"/>
    <property type="molecule type" value="Genomic_DNA"/>
</dbReference>
<evidence type="ECO:0000313" key="4">
    <source>
        <dbReference type="Proteomes" id="UP000266841"/>
    </source>
</evidence>
<comment type="caution">
    <text evidence="3">The sequence shown here is derived from an EMBL/GenBank/DDBJ whole genome shotgun (WGS) entry which is preliminary data.</text>
</comment>
<name>K0S077_THAOC</name>
<feature type="non-terminal residue" evidence="3">
    <location>
        <position position="832"/>
    </location>
</feature>
<sequence length="832" mass="92089">MCTTQGSYPHSHKFCRRPAVDAAPPLDSHAKSSVVGRERSDGAEKKSSSTQPPAPSTASAPLGTTTVYPGSPLGSALQRTDDDYRRQHTSQSRFDKLSDTIVNRIDEMGSKIDECVMQEVFNNRSLWVYEALHTMKTTPTKTKIPNASASYSSSSLPVPSALALLLLLQKGGLLLCLVLMKPRGNSERNTRSLSSGVQAGGGSGVECGAGAAETAVRLNKHYRYPNLPQHGGTRIEHIADAELRSLLHGNKPADVRALPYHYLQNMVISNAIQSSNVLEGMQVHASLRRPDEGVRDGMVQNHDVMQMSGPDAAPSHPRDERAQTLKQGDISANSRPTSGKDSGKILNSEIYQPDTTTGRRLVTYKRYGGRLFVGALQHAKVLKRTLVVPDEKSDFEWTGMFDTYFDIWDLSSLNENYDIDWSTGLDGSLTDVKMQATGCLLSLPASQTLLEKGPSEWIKLDKKCPDAIHLNYNMFTCNQQHQYCGDKEAQMEAYNIYSHLKLSPSLMQYIPSKRPQFTGLGYDEMAIHSRRAGEGMYKWEICIEGTRKTCMSHMKVGSESGNKFCDERTLKGNCAIWADLNYQIKSRRFFKPNLKDYKFVLASDGTHDWDLDFKGQYIAANNSEWLRDFGARFQTEMESGKFSEQPLADAIGVSGYIKKERIVWGTVDALSATLLDLFSLVDSKYLLGAYYSTLSLNACYLRGLDRIYDSNMCWMLIHPGHPEPVIPSADDLVNIYDNKEEKSEIPPALVNDVEHAFVRSGDGDFIAIDRYLIHGDTKSTVAVLGDGLVPLSFVKGVNGKESVYTNVTCSSSGGKQQDTPATIVLMGGHRLF</sequence>
<dbReference type="Proteomes" id="UP000266841">
    <property type="component" value="Unassembled WGS sequence"/>
</dbReference>
<comment type="similarity">
    <text evidence="1">Belongs to the HSBP1 family.</text>
</comment>
<dbReference type="eggNOG" id="ENOG502SFI9">
    <property type="taxonomic scope" value="Eukaryota"/>
</dbReference>
<feature type="compositionally biased region" description="Low complexity" evidence="2">
    <location>
        <begin position="48"/>
        <end position="66"/>
    </location>
</feature>
<dbReference type="Gene3D" id="1.20.5.430">
    <property type="match status" value="1"/>
</dbReference>
<evidence type="ECO:0000256" key="1">
    <source>
        <dbReference type="ARBA" id="ARBA00006349"/>
    </source>
</evidence>
<dbReference type="InterPro" id="IPR009643">
    <property type="entry name" value="HS1-bd"/>
</dbReference>
<feature type="region of interest" description="Disordered" evidence="2">
    <location>
        <begin position="304"/>
        <end position="345"/>
    </location>
</feature>
<organism evidence="3 4">
    <name type="scientific">Thalassiosira oceanica</name>
    <name type="common">Marine diatom</name>
    <dbReference type="NCBI Taxonomy" id="159749"/>
    <lineage>
        <taxon>Eukaryota</taxon>
        <taxon>Sar</taxon>
        <taxon>Stramenopiles</taxon>
        <taxon>Ochrophyta</taxon>
        <taxon>Bacillariophyta</taxon>
        <taxon>Coscinodiscophyceae</taxon>
        <taxon>Thalassiosirophycidae</taxon>
        <taxon>Thalassiosirales</taxon>
        <taxon>Thalassiosiraceae</taxon>
        <taxon>Thalassiosira</taxon>
    </lineage>
</organism>